<dbReference type="SUPFAM" id="SSF53187">
    <property type="entry name" value="Zn-dependent exopeptidases"/>
    <property type="match status" value="1"/>
</dbReference>
<dbReference type="Gene3D" id="3.40.630.10">
    <property type="entry name" value="Zn peptidases"/>
    <property type="match status" value="1"/>
</dbReference>
<dbReference type="HAMAP" id="MF_00181">
    <property type="entry name" value="Cytosol_peptidase_M17"/>
    <property type="match status" value="1"/>
</dbReference>
<sequence length="510" mass="52807">MKPDLTLDLAPIVPSLTLKSGNPLTAPVNAVVVGLTSDNKVSIYADSIPKTAATKIVAALVAVGATGKKDEVTRIPAGSLATADVIVAIGLGSEKTGFTPEQLRRAAGSATRTLAGFKKVAIAITAVDAIQFGAILEGAAFGSYSFTAHLNATLKKAKSPVASVAVFTSDSITAEYRQAHLRAQVLAQGVSFARNLINASPLHLAPADLAREAKTFLAGTKVKVEILDEVALATGGYGGILGVGQGSSRPPRLIRMQYKPRGATKHVALVGKGITFDTGGISLKPPANMHHMKDDMSGAAAVISTIRAIADLELNVAVTAYAACAENMPGGGAQRPGDVITTYGGRTIEVLNTDAEGRLVMADALVRAAEDKPDVVLDIATLTGAAVVALGLRTAGVMGDQVVRDAVKASADRAGEEFWTMPLPEELRPELESLVADIANIGSREGGMLSAGWFLKDFIAEGLPWAHLDIAGPAFNPSAAWGYNHKGAVGFGIRTMVAFIEDVMDGTVEL</sequence>
<comment type="catalytic activity">
    <reaction evidence="1">
        <text>Release of an N-terminal amino acid, Xaa-|-Yaa-, in which Xaa is preferably Leu, but may be other amino acids including Pro although not Arg or Lys, and Yaa may be Pro. Amino acid amides and methyl esters are also readily hydrolyzed, but rates on arylamides are exceedingly low.</text>
        <dbReference type="EC" id="3.4.11.1"/>
    </reaction>
</comment>
<dbReference type="Pfam" id="PF00883">
    <property type="entry name" value="Peptidase_M17"/>
    <property type="match status" value="1"/>
</dbReference>
<evidence type="ECO:0000256" key="4">
    <source>
        <dbReference type="ARBA" id="ARBA00022438"/>
    </source>
</evidence>
<dbReference type="GO" id="GO:0006508">
    <property type="term" value="P:proteolysis"/>
    <property type="evidence" value="ECO:0007669"/>
    <property type="project" value="UniProtKB-KW"/>
</dbReference>
<dbReference type="InterPro" id="IPR043472">
    <property type="entry name" value="Macro_dom-like"/>
</dbReference>
<gene>
    <name evidence="8" type="ORF">GM51_12645</name>
</gene>
<keyword evidence="5" id="KW-0645">Protease</keyword>
<dbReference type="InterPro" id="IPR000819">
    <property type="entry name" value="Peptidase_M17_C"/>
</dbReference>
<dbReference type="EMBL" id="JNSL01000085">
    <property type="protein sequence ID" value="KGA16425.1"/>
    <property type="molecule type" value="Genomic_DNA"/>
</dbReference>
<dbReference type="PANTHER" id="PTHR11963">
    <property type="entry name" value="LEUCINE AMINOPEPTIDASE-RELATED"/>
    <property type="match status" value="1"/>
</dbReference>
<feature type="domain" description="Cytosol aminopeptidase" evidence="7">
    <location>
        <begin position="352"/>
        <end position="359"/>
    </location>
</feature>
<name>A0A094PXB7_9ZZZZ</name>
<dbReference type="NCBIfam" id="NF002073">
    <property type="entry name" value="PRK00913.1-2"/>
    <property type="match status" value="1"/>
</dbReference>
<dbReference type="PANTHER" id="PTHR11963:SF23">
    <property type="entry name" value="CYTOSOL AMINOPEPTIDASE"/>
    <property type="match status" value="1"/>
</dbReference>
<comment type="caution">
    <text evidence="8">The sequence shown here is derived from an EMBL/GenBank/DDBJ whole genome shotgun (WGS) entry which is preliminary data.</text>
</comment>
<keyword evidence="6" id="KW-0378">Hydrolase</keyword>
<comment type="similarity">
    <text evidence="2">Belongs to the peptidase M17 family.</text>
</comment>
<dbReference type="GO" id="GO:0005737">
    <property type="term" value="C:cytoplasm"/>
    <property type="evidence" value="ECO:0007669"/>
    <property type="project" value="InterPro"/>
</dbReference>
<evidence type="ECO:0000256" key="5">
    <source>
        <dbReference type="ARBA" id="ARBA00022670"/>
    </source>
</evidence>
<accession>A0A094PXB7</accession>
<dbReference type="Pfam" id="PF02789">
    <property type="entry name" value="Peptidase_M17_N"/>
    <property type="match status" value="1"/>
</dbReference>
<organism evidence="8">
    <name type="scientific">freshwater metagenome</name>
    <dbReference type="NCBI Taxonomy" id="449393"/>
    <lineage>
        <taxon>unclassified sequences</taxon>
        <taxon>metagenomes</taxon>
        <taxon>ecological metagenomes</taxon>
    </lineage>
</organism>
<dbReference type="PRINTS" id="PR00481">
    <property type="entry name" value="LAMNOPPTDASE"/>
</dbReference>
<reference evidence="8" key="1">
    <citation type="submission" date="2014-06" db="EMBL/GenBank/DDBJ databases">
        <title>Key roles for freshwater Actinobacteria revealed by deep metagenomic sequencing.</title>
        <authorList>
            <person name="Ghai R."/>
            <person name="Mizuno C.M."/>
            <person name="Picazo A."/>
            <person name="Camacho A."/>
            <person name="Rodriguez-Valera F."/>
        </authorList>
    </citation>
    <scope>NUCLEOTIDE SEQUENCE</scope>
</reference>
<dbReference type="CDD" id="cd00433">
    <property type="entry name" value="Peptidase_M17"/>
    <property type="match status" value="1"/>
</dbReference>
<keyword evidence="4" id="KW-0031">Aminopeptidase</keyword>
<dbReference type="GO" id="GO:0070006">
    <property type="term" value="F:metalloaminopeptidase activity"/>
    <property type="evidence" value="ECO:0007669"/>
    <property type="project" value="InterPro"/>
</dbReference>
<evidence type="ECO:0000256" key="2">
    <source>
        <dbReference type="ARBA" id="ARBA00009528"/>
    </source>
</evidence>
<dbReference type="GO" id="GO:0030145">
    <property type="term" value="F:manganese ion binding"/>
    <property type="evidence" value="ECO:0007669"/>
    <property type="project" value="InterPro"/>
</dbReference>
<dbReference type="EC" id="3.4.11.1" evidence="3"/>
<protein>
    <recommendedName>
        <fullName evidence="3">leucyl aminopeptidase</fullName>
        <ecNumber evidence="3">3.4.11.1</ecNumber>
    </recommendedName>
</protein>
<evidence type="ECO:0000256" key="1">
    <source>
        <dbReference type="ARBA" id="ARBA00000135"/>
    </source>
</evidence>
<evidence type="ECO:0000256" key="6">
    <source>
        <dbReference type="ARBA" id="ARBA00022801"/>
    </source>
</evidence>
<dbReference type="InterPro" id="IPR011356">
    <property type="entry name" value="Leucine_aapep/pepB"/>
</dbReference>
<evidence type="ECO:0000256" key="3">
    <source>
        <dbReference type="ARBA" id="ARBA00012565"/>
    </source>
</evidence>
<dbReference type="PROSITE" id="PS00631">
    <property type="entry name" value="CYTOSOL_AP"/>
    <property type="match status" value="1"/>
</dbReference>
<dbReference type="Gene3D" id="3.40.220.10">
    <property type="entry name" value="Leucine Aminopeptidase, subunit E, domain 1"/>
    <property type="match status" value="1"/>
</dbReference>
<dbReference type="InterPro" id="IPR008283">
    <property type="entry name" value="Peptidase_M17_N"/>
</dbReference>
<dbReference type="InterPro" id="IPR023042">
    <property type="entry name" value="Peptidase_M17_leu_NH2_pept"/>
</dbReference>
<dbReference type="AlphaFoldDB" id="A0A094PXB7"/>
<dbReference type="SUPFAM" id="SSF52949">
    <property type="entry name" value="Macro domain-like"/>
    <property type="match status" value="1"/>
</dbReference>
<evidence type="ECO:0000259" key="7">
    <source>
        <dbReference type="PROSITE" id="PS00631"/>
    </source>
</evidence>
<evidence type="ECO:0000313" key="8">
    <source>
        <dbReference type="EMBL" id="KGA16425.1"/>
    </source>
</evidence>
<proteinExistence type="inferred from homology"/>